<name>A0ABR4P492_9HELO</name>
<dbReference type="SUPFAM" id="SSF52374">
    <property type="entry name" value="Nucleotidylyl transferase"/>
    <property type="match status" value="1"/>
</dbReference>
<dbReference type="Pfam" id="PF08264">
    <property type="entry name" value="Anticodon_1"/>
    <property type="match status" value="1"/>
</dbReference>
<dbReference type="SUPFAM" id="SSF50677">
    <property type="entry name" value="ValRS/IleRS/LeuRS editing domain"/>
    <property type="match status" value="1"/>
</dbReference>
<evidence type="ECO:0000256" key="5">
    <source>
        <dbReference type="ARBA" id="ARBA00022840"/>
    </source>
</evidence>
<evidence type="ECO:0000256" key="3">
    <source>
        <dbReference type="ARBA" id="ARBA00022598"/>
    </source>
</evidence>
<evidence type="ECO:0000256" key="10">
    <source>
        <dbReference type="SAM" id="MobiDB-lite"/>
    </source>
</evidence>
<gene>
    <name evidence="13" type="ORF">PVAG01_09834</name>
</gene>
<evidence type="ECO:0000259" key="11">
    <source>
        <dbReference type="Pfam" id="PF00133"/>
    </source>
</evidence>
<dbReference type="Gene3D" id="3.40.50.620">
    <property type="entry name" value="HUPs"/>
    <property type="match status" value="2"/>
</dbReference>
<feature type="region of interest" description="Disordered" evidence="10">
    <location>
        <begin position="1"/>
        <end position="26"/>
    </location>
</feature>
<evidence type="ECO:0000259" key="12">
    <source>
        <dbReference type="Pfam" id="PF08264"/>
    </source>
</evidence>
<dbReference type="InterPro" id="IPR013155">
    <property type="entry name" value="M/V/L/I-tRNA-synth_anticd-bd"/>
</dbReference>
<dbReference type="Gene3D" id="1.10.730.20">
    <property type="match status" value="1"/>
</dbReference>
<proteinExistence type="inferred from homology"/>
<evidence type="ECO:0000256" key="8">
    <source>
        <dbReference type="ARBA" id="ARBA00032665"/>
    </source>
</evidence>
<dbReference type="EC" id="6.1.1.5" evidence="2"/>
<dbReference type="PRINTS" id="PR00984">
    <property type="entry name" value="TRNASYNTHILE"/>
</dbReference>
<dbReference type="InterPro" id="IPR009080">
    <property type="entry name" value="tRNAsynth_Ia_anticodon-bd"/>
</dbReference>
<evidence type="ECO:0000256" key="2">
    <source>
        <dbReference type="ARBA" id="ARBA00013165"/>
    </source>
</evidence>
<dbReference type="PROSITE" id="PS00178">
    <property type="entry name" value="AA_TRNA_LIGASE_I"/>
    <property type="match status" value="1"/>
</dbReference>
<dbReference type="PANTHER" id="PTHR42765:SF1">
    <property type="entry name" value="ISOLEUCINE--TRNA LIGASE, MITOCHONDRIAL"/>
    <property type="match status" value="1"/>
</dbReference>
<sequence length="998" mass="111811">MSDREAPEKKTTTTDENGTETMSAGATKSWVSSLRLPKSTFVVRPDWKERQLMIKECSYGLYQWQKYARSEQQPFVLNDGPPYANGPLHVGHALNKILKDIILRVKVQQGYRVEFKPGWDCHGLPIEYKALEKHRLENEETQGPLDAVGIRRAARALARTTVKSHLKELRSWALMADWSAVWTTMDKEFEQKQLEAFQTMVENGLIYRKFKPVYWSPSSTTALAESELEYKDDHVSTAAFVAFPIQGRSLGLQEQTPLIDRLSLLIWTTTPWTLPANRAVAVHNDLDYNIVGIQGQHFIVATSQLSYLQKACFSDVENMETQVIGPTFKGSVLTGTTYRNMFVGAGNENLPLIHADFVSDGSGTGLVHCAPGHGMDDYLECSKHGIEAVSPVDDLGCYTADAYPSNPEVLQGKSVLKDGGAKVLELLGANVVKVHKYKHKYPYDWRTKLPVIVRATAQWFADVGSIKEKALKHIQKVRFIPEAGRNRLETFVTQRNEWCISRQRVWGVPIPALYDEAGNPELSKESVEHIIRVIAERGIDAWFYDPISDPAWIAPHLTGVYTRGTDTMDVWFDSGTSWKSSKHQADVCLEGSDQHRGWFQSSLLTHTATANIKAAPYKMVITHGFTLDQSGRKMSKSIGNVIGPQEIIDASVSKGGKIKKRAKGPVTYIAQADPETLGPDVLRLWVASSDYTKDVVVGESVINAVIASLNKYRLTLRMLLGSMHNSARSAPVNRLDQIALVQMDDVMKEVMEAYDNYEFHKGIKAIDRWIATELSPFYLEAAKDRLYCGDGGGVIEELFEGLLRMLAPITPVLVEEAWYHRPAWWKRLADNDTHPLQQTTEDAIVPATLSPALRNRIREDTVWLMKTGRAIKAAQEHGRQAGHIGSSLQCTVVLHLPEKDMALYERYGHDILETMYVVSGVELVSAATPFKLAASVDWKYEATFSTPNGEATAIVLPPLDHKCPRCWKMAHIAIERTMVQETPNAYADVPVSKWDSVF</sequence>
<keyword evidence="3 9" id="KW-0436">Ligase</keyword>
<keyword evidence="4 9" id="KW-0547">Nucleotide-binding</keyword>
<evidence type="ECO:0000313" key="13">
    <source>
        <dbReference type="EMBL" id="KAL3418119.1"/>
    </source>
</evidence>
<keyword evidence="6 9" id="KW-0648">Protein biosynthesis</keyword>
<dbReference type="InterPro" id="IPR050081">
    <property type="entry name" value="Ile-tRNA_ligase"/>
</dbReference>
<organism evidence="13 14">
    <name type="scientific">Phlyctema vagabunda</name>
    <dbReference type="NCBI Taxonomy" id="108571"/>
    <lineage>
        <taxon>Eukaryota</taxon>
        <taxon>Fungi</taxon>
        <taxon>Dikarya</taxon>
        <taxon>Ascomycota</taxon>
        <taxon>Pezizomycotina</taxon>
        <taxon>Leotiomycetes</taxon>
        <taxon>Helotiales</taxon>
        <taxon>Dermateaceae</taxon>
        <taxon>Phlyctema</taxon>
    </lineage>
</organism>
<comment type="caution">
    <text evidence="13">The sequence shown here is derived from an EMBL/GenBank/DDBJ whole genome shotgun (WGS) entry which is preliminary data.</text>
</comment>
<dbReference type="Pfam" id="PF00133">
    <property type="entry name" value="tRNA-synt_1"/>
    <property type="match status" value="1"/>
</dbReference>
<feature type="compositionally biased region" description="Basic and acidic residues" evidence="10">
    <location>
        <begin position="1"/>
        <end position="13"/>
    </location>
</feature>
<dbReference type="EMBL" id="JBFCZG010000009">
    <property type="protein sequence ID" value="KAL3418119.1"/>
    <property type="molecule type" value="Genomic_DNA"/>
</dbReference>
<protein>
    <recommendedName>
        <fullName evidence="2">isoleucine--tRNA ligase</fullName>
        <ecNumber evidence="2">6.1.1.5</ecNumber>
    </recommendedName>
    <alternativeName>
        <fullName evidence="8">Isoleucyl-tRNA synthetase</fullName>
    </alternativeName>
</protein>
<accession>A0ABR4P492</accession>
<keyword evidence="7 9" id="KW-0030">Aminoacyl-tRNA synthetase</keyword>
<evidence type="ECO:0000256" key="4">
    <source>
        <dbReference type="ARBA" id="ARBA00022741"/>
    </source>
</evidence>
<feature type="domain" description="Methionyl/Valyl/Leucyl/Isoleucyl-tRNA synthetase anticodon-binding" evidence="12">
    <location>
        <begin position="736"/>
        <end position="824"/>
    </location>
</feature>
<dbReference type="InterPro" id="IPR002300">
    <property type="entry name" value="aa-tRNA-synth_Ia"/>
</dbReference>
<evidence type="ECO:0000256" key="6">
    <source>
        <dbReference type="ARBA" id="ARBA00022917"/>
    </source>
</evidence>
<evidence type="ECO:0000256" key="1">
    <source>
        <dbReference type="ARBA" id="ARBA00005594"/>
    </source>
</evidence>
<dbReference type="PANTHER" id="PTHR42765">
    <property type="entry name" value="SOLEUCYL-TRNA SYNTHETASE"/>
    <property type="match status" value="1"/>
</dbReference>
<comment type="similarity">
    <text evidence="1 9">Belongs to the class-I aminoacyl-tRNA synthetase family.</text>
</comment>
<dbReference type="InterPro" id="IPR009008">
    <property type="entry name" value="Val/Leu/Ile-tRNA-synth_edit"/>
</dbReference>
<reference evidence="13 14" key="1">
    <citation type="submission" date="2024-06" db="EMBL/GenBank/DDBJ databases">
        <title>Complete genome of Phlyctema vagabunda strain 19-DSS-EL-015.</title>
        <authorList>
            <person name="Fiorenzani C."/>
        </authorList>
    </citation>
    <scope>NUCLEOTIDE SEQUENCE [LARGE SCALE GENOMIC DNA]</scope>
    <source>
        <strain evidence="13 14">19-DSS-EL-015</strain>
    </source>
</reference>
<feature type="domain" description="Aminoacyl-tRNA synthetase class Ia" evidence="11">
    <location>
        <begin position="60"/>
        <end position="695"/>
    </location>
</feature>
<evidence type="ECO:0000256" key="7">
    <source>
        <dbReference type="ARBA" id="ARBA00023146"/>
    </source>
</evidence>
<dbReference type="NCBIfam" id="TIGR00392">
    <property type="entry name" value="ileS"/>
    <property type="match status" value="1"/>
</dbReference>
<evidence type="ECO:0000256" key="9">
    <source>
        <dbReference type="RuleBase" id="RU363035"/>
    </source>
</evidence>
<dbReference type="CDD" id="cd07960">
    <property type="entry name" value="Anticodon_Ia_Ile_BEm"/>
    <property type="match status" value="1"/>
</dbReference>
<dbReference type="InterPro" id="IPR014729">
    <property type="entry name" value="Rossmann-like_a/b/a_fold"/>
</dbReference>
<dbReference type="SUPFAM" id="SSF47323">
    <property type="entry name" value="Anticodon-binding domain of a subclass of class I aminoacyl-tRNA synthetases"/>
    <property type="match status" value="1"/>
</dbReference>
<keyword evidence="5 9" id="KW-0067">ATP-binding</keyword>
<dbReference type="Proteomes" id="UP001629113">
    <property type="component" value="Unassembled WGS sequence"/>
</dbReference>
<dbReference type="InterPro" id="IPR033708">
    <property type="entry name" value="Anticodon_Ile_BEm"/>
</dbReference>
<dbReference type="InterPro" id="IPR002301">
    <property type="entry name" value="Ile-tRNA-ligase"/>
</dbReference>
<keyword evidence="14" id="KW-1185">Reference proteome</keyword>
<dbReference type="Gene3D" id="3.90.740.10">
    <property type="entry name" value="Valyl/Leucyl/Isoleucyl-tRNA synthetase, editing domain"/>
    <property type="match status" value="1"/>
</dbReference>
<evidence type="ECO:0000313" key="14">
    <source>
        <dbReference type="Proteomes" id="UP001629113"/>
    </source>
</evidence>
<dbReference type="InterPro" id="IPR001412">
    <property type="entry name" value="aa-tRNA-synth_I_CS"/>
</dbReference>